<dbReference type="KEGG" id="phm:PSMK_02800"/>
<keyword evidence="10" id="KW-0378">Hydrolase</keyword>
<keyword evidence="11" id="KW-1185">Reference proteome</keyword>
<feature type="domain" description="MmeI-like helicase spacer" evidence="6">
    <location>
        <begin position="181"/>
        <end position="262"/>
    </location>
</feature>
<evidence type="ECO:0000256" key="2">
    <source>
        <dbReference type="ARBA" id="ARBA00022603"/>
    </source>
</evidence>
<sequence>MNAVEIEEAVEQLVERIAAEGFDAEAFPFEFLEAFGNPRTTIDRLRAGGKSSTNRSDVPGGVLQTKNIHLATAAPWETAEKLQELLDSPETAKRNCKFVLATDGETVEAESLTPDGAGETLACPLAELPERFGFFLELAGIRTVPAIRENAFDVKATGRLNKLYVELLRENPDWGEEARREDMNHFMARLIFCFFAEDTRIFGDDQFTGAVRTLSERDGSNVHEVLANCFLAMDSPLDAEARRAAGVRPYAMGFPYVNGGLFAGGGDPDSVPRFGQTARSYLLHIGGLDWTKINPDIFGSMIQAVAGEEDRARLGMHYTSVPNILKVLNPLFLDSLREKLKDATEPKVRPQALRWLRKRLSRIRVFDPACGSGNFLVIAYKQLREIEAKINENLGEAERQSEIPLTNFRGIEIRHFAAEVARLALIIAEYQADVLHRGQLLALADFLPLGKENWIVHGNALRLDWQRVCPPSGQEASASPTDLLSRAEGGEIDFENEGGETYICGNPPYLGKGKLSASNREDLRNIFQGRIRNFGYIDLVGAWFIKASDYCRRVDSAAALVSTNSVVMGRQAADLWPAVLAEGVKIHFAYESFWWSNMAARNAAVSVVIVGLASNDDTPCILYNNDEERHVEAISHYLTAGDAPLVTARSDTLSSDLPTMILGNKPNDGRALRVSAASRREVISADAAADGFLRPFYGSDEFNGGVVNYSIWVDDADLEDALTCSAIGSRIELCRKKRLAFKDSSNRQLAKRPHQMREHVSSTESTIIVPISTSEKRQYIPAGILPAKTVVSSQAFALHDAGTWALSVINSRLHLAWVAAIGGKFKIDYRYSNDLGWNTFPVPELTEQNKADLTACAEAILLAREAHWPATIAQMYDPEAMDRDYPDLRQAHDRNDETLERIYLGRRFRNDTERLEHLFARYTEMTAAESNP</sequence>
<dbReference type="Pfam" id="PF20473">
    <property type="entry name" value="MmeI_Mtase"/>
    <property type="match status" value="1"/>
</dbReference>
<name>I0IB01_PHYMF</name>
<evidence type="ECO:0000259" key="9">
    <source>
        <dbReference type="Pfam" id="PF20473"/>
    </source>
</evidence>
<dbReference type="PATRIC" id="fig|1142394.8.peg.286"/>
<dbReference type="AlphaFoldDB" id="I0IB01"/>
<gene>
    <name evidence="10" type="ordered locus">PSMK_02800</name>
</gene>
<dbReference type="InterPro" id="IPR050953">
    <property type="entry name" value="N4_N6_ade-DNA_methylase"/>
</dbReference>
<dbReference type="InterPro" id="IPR046818">
    <property type="entry name" value="MmeI_C"/>
</dbReference>
<dbReference type="SUPFAM" id="SSF53335">
    <property type="entry name" value="S-adenosyl-L-methionine-dependent methyltransferases"/>
    <property type="match status" value="1"/>
</dbReference>
<protein>
    <recommendedName>
        <fullName evidence="1">site-specific DNA-methyltransferase (adenine-specific)</fullName>
        <ecNumber evidence="1">2.1.1.72</ecNumber>
    </recommendedName>
</protein>
<evidence type="ECO:0000256" key="3">
    <source>
        <dbReference type="ARBA" id="ARBA00022679"/>
    </source>
</evidence>
<dbReference type="InterPro" id="IPR046819">
    <property type="entry name" value="MmeI_hel"/>
</dbReference>
<dbReference type="InterPro" id="IPR046820">
    <property type="entry name" value="MmeI_TRD"/>
</dbReference>
<evidence type="ECO:0000256" key="1">
    <source>
        <dbReference type="ARBA" id="ARBA00011900"/>
    </source>
</evidence>
<dbReference type="OrthoDB" id="249114at2"/>
<dbReference type="Proteomes" id="UP000007881">
    <property type="component" value="Chromosome"/>
</dbReference>
<comment type="catalytic activity">
    <reaction evidence="4">
        <text>a 2'-deoxyadenosine in DNA + S-adenosyl-L-methionine = an N(6)-methyl-2'-deoxyadenosine in DNA + S-adenosyl-L-homocysteine + H(+)</text>
        <dbReference type="Rhea" id="RHEA:15197"/>
        <dbReference type="Rhea" id="RHEA-COMP:12418"/>
        <dbReference type="Rhea" id="RHEA-COMP:12419"/>
        <dbReference type="ChEBI" id="CHEBI:15378"/>
        <dbReference type="ChEBI" id="CHEBI:57856"/>
        <dbReference type="ChEBI" id="CHEBI:59789"/>
        <dbReference type="ChEBI" id="CHEBI:90615"/>
        <dbReference type="ChEBI" id="CHEBI:90616"/>
        <dbReference type="EC" id="2.1.1.72"/>
    </reaction>
</comment>
<reference evidence="10 11" key="1">
    <citation type="submission" date="2012-02" db="EMBL/GenBank/DDBJ databases">
        <title>Complete genome sequence of Phycisphaera mikurensis NBRC 102666.</title>
        <authorList>
            <person name="Ankai A."/>
            <person name="Hosoyama A."/>
            <person name="Terui Y."/>
            <person name="Sekine M."/>
            <person name="Fukai R."/>
            <person name="Kato Y."/>
            <person name="Nakamura S."/>
            <person name="Yamada-Narita S."/>
            <person name="Kawakoshi A."/>
            <person name="Fukunaga Y."/>
            <person name="Yamazaki S."/>
            <person name="Fujita N."/>
        </authorList>
    </citation>
    <scope>NUCLEOTIDE SEQUENCE [LARGE SCALE GENOMIC DNA]</scope>
    <source>
        <strain evidence="11">NBRC 102666 / KCTC 22515 / FYK2301M01</strain>
    </source>
</reference>
<evidence type="ECO:0000313" key="10">
    <source>
        <dbReference type="EMBL" id="BAM02439.1"/>
    </source>
</evidence>
<evidence type="ECO:0000259" key="5">
    <source>
        <dbReference type="Pfam" id="PF20464"/>
    </source>
</evidence>
<accession>I0IB01</accession>
<dbReference type="Pfam" id="PF20464">
    <property type="entry name" value="MmeI_N"/>
    <property type="match status" value="1"/>
</dbReference>
<dbReference type="RefSeq" id="WP_014435659.1">
    <property type="nucleotide sequence ID" value="NC_017080.1"/>
</dbReference>
<dbReference type="Pfam" id="PF20466">
    <property type="entry name" value="MmeI_TRD"/>
    <property type="match status" value="1"/>
</dbReference>
<dbReference type="Pfam" id="PF20467">
    <property type="entry name" value="MmeI_C"/>
    <property type="match status" value="1"/>
</dbReference>
<dbReference type="GO" id="GO:0009007">
    <property type="term" value="F:site-specific DNA-methyltransferase (adenine-specific) activity"/>
    <property type="evidence" value="ECO:0007669"/>
    <property type="project" value="UniProtKB-EC"/>
</dbReference>
<evidence type="ECO:0000256" key="4">
    <source>
        <dbReference type="ARBA" id="ARBA00047942"/>
    </source>
</evidence>
<evidence type="ECO:0000259" key="7">
    <source>
        <dbReference type="Pfam" id="PF20466"/>
    </source>
</evidence>
<keyword evidence="2 10" id="KW-0489">Methyltransferase</keyword>
<dbReference type="Gene3D" id="3.40.50.150">
    <property type="entry name" value="Vaccinia Virus protein VP39"/>
    <property type="match status" value="1"/>
</dbReference>
<dbReference type="GO" id="GO:0032259">
    <property type="term" value="P:methylation"/>
    <property type="evidence" value="ECO:0007669"/>
    <property type="project" value="UniProtKB-KW"/>
</dbReference>
<dbReference type="GO" id="GO:0004519">
    <property type="term" value="F:endonuclease activity"/>
    <property type="evidence" value="ECO:0007669"/>
    <property type="project" value="UniProtKB-KW"/>
</dbReference>
<dbReference type="InterPro" id="IPR046816">
    <property type="entry name" value="MmeI_Mtase"/>
</dbReference>
<dbReference type="eggNOG" id="COG1002">
    <property type="taxonomic scope" value="Bacteria"/>
</dbReference>
<feature type="domain" description="MmeI-like N-terminal" evidence="5">
    <location>
        <begin position="1"/>
        <end position="169"/>
    </location>
</feature>
<dbReference type="HOGENOM" id="CLU_005831_3_0_0"/>
<feature type="domain" description="MmeI-like target recognition" evidence="7">
    <location>
        <begin position="643"/>
        <end position="845"/>
    </location>
</feature>
<dbReference type="EMBL" id="AP012338">
    <property type="protein sequence ID" value="BAM02439.1"/>
    <property type="molecule type" value="Genomic_DNA"/>
</dbReference>
<dbReference type="GO" id="GO:0016787">
    <property type="term" value="F:hydrolase activity"/>
    <property type="evidence" value="ECO:0007669"/>
    <property type="project" value="UniProtKB-KW"/>
</dbReference>
<keyword evidence="3 10" id="KW-0808">Transferase</keyword>
<feature type="domain" description="MmeI-like C-terminal" evidence="8">
    <location>
        <begin position="848"/>
        <end position="927"/>
    </location>
</feature>
<feature type="domain" description="MmeI-like DNA-methyltransferase" evidence="9">
    <location>
        <begin position="349"/>
        <end position="623"/>
    </location>
</feature>
<evidence type="ECO:0000313" key="11">
    <source>
        <dbReference type="Proteomes" id="UP000007881"/>
    </source>
</evidence>
<evidence type="ECO:0000259" key="6">
    <source>
        <dbReference type="Pfam" id="PF20465"/>
    </source>
</evidence>
<dbReference type="STRING" id="1142394.PSMK_02800"/>
<keyword evidence="10" id="KW-0540">Nuclease</keyword>
<organism evidence="10 11">
    <name type="scientific">Phycisphaera mikurensis (strain NBRC 102666 / KCTC 22515 / FYK2301M01)</name>
    <dbReference type="NCBI Taxonomy" id="1142394"/>
    <lineage>
        <taxon>Bacteria</taxon>
        <taxon>Pseudomonadati</taxon>
        <taxon>Planctomycetota</taxon>
        <taxon>Phycisphaerae</taxon>
        <taxon>Phycisphaerales</taxon>
        <taxon>Phycisphaeraceae</taxon>
        <taxon>Phycisphaera</taxon>
    </lineage>
</organism>
<dbReference type="Pfam" id="PF20465">
    <property type="entry name" value="MmeI_hel"/>
    <property type="match status" value="1"/>
</dbReference>
<proteinExistence type="predicted"/>
<dbReference type="InterPro" id="IPR029063">
    <property type="entry name" value="SAM-dependent_MTases_sf"/>
</dbReference>
<dbReference type="REBASE" id="45937">
    <property type="entry name" value="Pmi102666ORF2800P"/>
</dbReference>
<keyword evidence="10" id="KW-0255">Endonuclease</keyword>
<dbReference type="PANTHER" id="PTHR33841:SF1">
    <property type="entry name" value="DNA METHYLTRANSFERASE A"/>
    <property type="match status" value="1"/>
</dbReference>
<dbReference type="InterPro" id="IPR046817">
    <property type="entry name" value="MmeI_N"/>
</dbReference>
<evidence type="ECO:0000259" key="8">
    <source>
        <dbReference type="Pfam" id="PF20467"/>
    </source>
</evidence>
<dbReference type="EC" id="2.1.1.72" evidence="1"/>
<dbReference type="PANTHER" id="PTHR33841">
    <property type="entry name" value="DNA METHYLTRANSFERASE YEEA-RELATED"/>
    <property type="match status" value="1"/>
</dbReference>